<name>A0AAE0KMS3_9PEZI</name>
<sequence>MAFTSTSREVVPISIFLDYVPDTLFDILQFATDGVAVTSFVFLYSLFISLFSGLFYFCTRYGCDLGGIEQQGVIGLGLCFGGSWLRWPGRAHFNYKIGNLSLFSPGLYTPCACRYLSTNESTLSTVHVSSCTGCGTGRWRHARPGSSLAALCDLSGLVRPGVCRYLASPRSRCRFVARGSEAATSKVMKVAVGCAVFHSFPPSVLPFLFSLSPSVSVCLPTRSQRKWEALNQLSLVPQKGNSNLTGFVYSFRWRLGPSASLLAAPGIDLS</sequence>
<feature type="transmembrane region" description="Helical" evidence="1">
    <location>
        <begin position="35"/>
        <end position="57"/>
    </location>
</feature>
<proteinExistence type="predicted"/>
<keyword evidence="1" id="KW-1133">Transmembrane helix</keyword>
<gene>
    <name evidence="2" type="ORF">B0T24DRAFT_151450</name>
</gene>
<dbReference type="AlphaFoldDB" id="A0AAE0KMS3"/>
<evidence type="ECO:0000313" key="2">
    <source>
        <dbReference type="EMBL" id="KAK3379323.1"/>
    </source>
</evidence>
<protein>
    <submittedName>
        <fullName evidence="2">Uncharacterized protein</fullName>
    </submittedName>
</protein>
<comment type="caution">
    <text evidence="2">The sequence shown here is derived from an EMBL/GenBank/DDBJ whole genome shotgun (WGS) entry which is preliminary data.</text>
</comment>
<dbReference type="EMBL" id="JAULSN010000002">
    <property type="protein sequence ID" value="KAK3379323.1"/>
    <property type="molecule type" value="Genomic_DNA"/>
</dbReference>
<reference evidence="2" key="2">
    <citation type="submission" date="2023-06" db="EMBL/GenBank/DDBJ databases">
        <authorList>
            <consortium name="Lawrence Berkeley National Laboratory"/>
            <person name="Haridas S."/>
            <person name="Hensen N."/>
            <person name="Bonometti L."/>
            <person name="Westerberg I."/>
            <person name="Brannstrom I.O."/>
            <person name="Guillou S."/>
            <person name="Cros-Aarteil S."/>
            <person name="Calhoun S."/>
            <person name="Kuo A."/>
            <person name="Mondo S."/>
            <person name="Pangilinan J."/>
            <person name="Riley R."/>
            <person name="Labutti K."/>
            <person name="Andreopoulos B."/>
            <person name="Lipzen A."/>
            <person name="Chen C."/>
            <person name="Yanf M."/>
            <person name="Daum C."/>
            <person name="Ng V."/>
            <person name="Clum A."/>
            <person name="Steindorff A."/>
            <person name="Ohm R."/>
            <person name="Martin F."/>
            <person name="Silar P."/>
            <person name="Natvig D."/>
            <person name="Lalanne C."/>
            <person name="Gautier V."/>
            <person name="Ament-Velasquez S.L."/>
            <person name="Kruys A."/>
            <person name="Hutchinson M.I."/>
            <person name="Powell A.J."/>
            <person name="Barry K."/>
            <person name="Miller A.N."/>
            <person name="Grigoriev I.V."/>
            <person name="Debuchy R."/>
            <person name="Gladieux P."/>
            <person name="Thoren M.H."/>
            <person name="Johannesson H."/>
        </authorList>
    </citation>
    <scope>NUCLEOTIDE SEQUENCE</scope>
    <source>
        <strain evidence="2">CBS 958.72</strain>
    </source>
</reference>
<accession>A0AAE0KMS3</accession>
<dbReference type="Proteomes" id="UP001287356">
    <property type="component" value="Unassembled WGS sequence"/>
</dbReference>
<keyword evidence="1" id="KW-0812">Transmembrane</keyword>
<reference evidence="2" key="1">
    <citation type="journal article" date="2023" name="Mol. Phylogenet. Evol.">
        <title>Genome-scale phylogeny and comparative genomics of the fungal order Sordariales.</title>
        <authorList>
            <person name="Hensen N."/>
            <person name="Bonometti L."/>
            <person name="Westerberg I."/>
            <person name="Brannstrom I.O."/>
            <person name="Guillou S."/>
            <person name="Cros-Aarteil S."/>
            <person name="Calhoun S."/>
            <person name="Haridas S."/>
            <person name="Kuo A."/>
            <person name="Mondo S."/>
            <person name="Pangilinan J."/>
            <person name="Riley R."/>
            <person name="LaButti K."/>
            <person name="Andreopoulos B."/>
            <person name="Lipzen A."/>
            <person name="Chen C."/>
            <person name="Yan M."/>
            <person name="Daum C."/>
            <person name="Ng V."/>
            <person name="Clum A."/>
            <person name="Steindorff A."/>
            <person name="Ohm R.A."/>
            <person name="Martin F."/>
            <person name="Silar P."/>
            <person name="Natvig D.O."/>
            <person name="Lalanne C."/>
            <person name="Gautier V."/>
            <person name="Ament-Velasquez S.L."/>
            <person name="Kruys A."/>
            <person name="Hutchinson M.I."/>
            <person name="Powell A.J."/>
            <person name="Barry K."/>
            <person name="Miller A.N."/>
            <person name="Grigoriev I.V."/>
            <person name="Debuchy R."/>
            <person name="Gladieux P."/>
            <person name="Hiltunen Thoren M."/>
            <person name="Johannesson H."/>
        </authorList>
    </citation>
    <scope>NUCLEOTIDE SEQUENCE</scope>
    <source>
        <strain evidence="2">CBS 958.72</strain>
    </source>
</reference>
<keyword evidence="3" id="KW-1185">Reference proteome</keyword>
<evidence type="ECO:0000256" key="1">
    <source>
        <dbReference type="SAM" id="Phobius"/>
    </source>
</evidence>
<keyword evidence="1" id="KW-0472">Membrane</keyword>
<organism evidence="2 3">
    <name type="scientific">Lasiosphaeria ovina</name>
    <dbReference type="NCBI Taxonomy" id="92902"/>
    <lineage>
        <taxon>Eukaryota</taxon>
        <taxon>Fungi</taxon>
        <taxon>Dikarya</taxon>
        <taxon>Ascomycota</taxon>
        <taxon>Pezizomycotina</taxon>
        <taxon>Sordariomycetes</taxon>
        <taxon>Sordariomycetidae</taxon>
        <taxon>Sordariales</taxon>
        <taxon>Lasiosphaeriaceae</taxon>
        <taxon>Lasiosphaeria</taxon>
    </lineage>
</organism>
<evidence type="ECO:0000313" key="3">
    <source>
        <dbReference type="Proteomes" id="UP001287356"/>
    </source>
</evidence>